<organism evidence="2 3">
    <name type="scientific">Portunus trituberculatus</name>
    <name type="common">Swimming crab</name>
    <name type="synonym">Neptunus trituberculatus</name>
    <dbReference type="NCBI Taxonomy" id="210409"/>
    <lineage>
        <taxon>Eukaryota</taxon>
        <taxon>Metazoa</taxon>
        <taxon>Ecdysozoa</taxon>
        <taxon>Arthropoda</taxon>
        <taxon>Crustacea</taxon>
        <taxon>Multicrustacea</taxon>
        <taxon>Malacostraca</taxon>
        <taxon>Eumalacostraca</taxon>
        <taxon>Eucarida</taxon>
        <taxon>Decapoda</taxon>
        <taxon>Pleocyemata</taxon>
        <taxon>Brachyura</taxon>
        <taxon>Eubrachyura</taxon>
        <taxon>Portunoidea</taxon>
        <taxon>Portunidae</taxon>
        <taxon>Portuninae</taxon>
        <taxon>Portunus</taxon>
    </lineage>
</organism>
<dbReference type="Proteomes" id="UP000324222">
    <property type="component" value="Unassembled WGS sequence"/>
</dbReference>
<accession>A0A5B7FZJ9</accession>
<gene>
    <name evidence="2" type="ORF">E2C01_044518</name>
</gene>
<evidence type="ECO:0000256" key="1">
    <source>
        <dbReference type="SAM" id="MobiDB-lite"/>
    </source>
</evidence>
<proteinExistence type="predicted"/>
<dbReference type="EMBL" id="VSRR010009666">
    <property type="protein sequence ID" value="MPC50689.1"/>
    <property type="molecule type" value="Genomic_DNA"/>
</dbReference>
<reference evidence="2 3" key="1">
    <citation type="submission" date="2019-05" db="EMBL/GenBank/DDBJ databases">
        <title>Another draft genome of Portunus trituberculatus and its Hox gene families provides insights of decapod evolution.</title>
        <authorList>
            <person name="Jeong J.-H."/>
            <person name="Song I."/>
            <person name="Kim S."/>
            <person name="Choi T."/>
            <person name="Kim D."/>
            <person name="Ryu S."/>
            <person name="Kim W."/>
        </authorList>
    </citation>
    <scope>NUCLEOTIDE SEQUENCE [LARGE SCALE GENOMIC DNA]</scope>
    <source>
        <tissue evidence="2">Muscle</tissue>
    </source>
</reference>
<protein>
    <submittedName>
        <fullName evidence="2">Uncharacterized protein</fullName>
    </submittedName>
</protein>
<sequence>MVNLEKAGLRTSQARYWGGISVELEYSASFVKISWSLLRLSLHDRNNHADNTLEIRAPNTHHVEPPAKEH</sequence>
<dbReference type="AlphaFoldDB" id="A0A5B7FZJ9"/>
<keyword evidence="3" id="KW-1185">Reference proteome</keyword>
<feature type="compositionally biased region" description="Basic and acidic residues" evidence="1">
    <location>
        <begin position="61"/>
        <end position="70"/>
    </location>
</feature>
<evidence type="ECO:0000313" key="3">
    <source>
        <dbReference type="Proteomes" id="UP000324222"/>
    </source>
</evidence>
<name>A0A5B7FZJ9_PORTR</name>
<comment type="caution">
    <text evidence="2">The sequence shown here is derived from an EMBL/GenBank/DDBJ whole genome shotgun (WGS) entry which is preliminary data.</text>
</comment>
<feature type="region of interest" description="Disordered" evidence="1">
    <location>
        <begin position="49"/>
        <end position="70"/>
    </location>
</feature>
<evidence type="ECO:0000313" key="2">
    <source>
        <dbReference type="EMBL" id="MPC50689.1"/>
    </source>
</evidence>